<dbReference type="GeneID" id="37023957"/>
<dbReference type="OrthoDB" id="3359979at2759"/>
<sequence length="309" mass="34345">MGKSQQILPAAKPPSNIPEAIPPWTLDAECWLFPFYTTSSQISSNKQQSNDQTSNSASVLAHKQGIDAGAYHPLEDVSHITTDVFKGGLGGWILYRYASSPVGPYDELIYVAGSFQSKDSGTSGLRITNIYVSTHDSVWNGRRNWNIPKHVAKFEWSHPFRARTTEPQTVKIFHPSLATATNLPSAVDDQKPFFSATFTQSKYLPYLPINTKYFPSLPLIQPPLQAGLYKRNSREAQVETESLPNDLYRSTSPTFKGKFTLAYCQYAPGQSTYGDGVSFPKATNTLGYGCYMPNIEVGFPWSVEYPSTK</sequence>
<dbReference type="InParanoid" id="A0A316VE61"/>
<dbReference type="AlphaFoldDB" id="A0A316VE61"/>
<organism evidence="1 2">
    <name type="scientific">Meira miltonrushii</name>
    <dbReference type="NCBI Taxonomy" id="1280837"/>
    <lineage>
        <taxon>Eukaryota</taxon>
        <taxon>Fungi</taxon>
        <taxon>Dikarya</taxon>
        <taxon>Basidiomycota</taxon>
        <taxon>Ustilaginomycotina</taxon>
        <taxon>Exobasidiomycetes</taxon>
        <taxon>Exobasidiales</taxon>
        <taxon>Brachybasidiaceae</taxon>
        <taxon>Meira</taxon>
    </lineage>
</organism>
<dbReference type="Proteomes" id="UP000245771">
    <property type="component" value="Unassembled WGS sequence"/>
</dbReference>
<gene>
    <name evidence="1" type="ORF">FA14DRAFT_31742</name>
</gene>
<keyword evidence="2" id="KW-1185">Reference proteome</keyword>
<protein>
    <submittedName>
        <fullName evidence="1">Uncharacterized protein</fullName>
    </submittedName>
</protein>
<dbReference type="PANTHER" id="PTHR40518:SF1">
    <property type="entry name" value="ACETOACETATE DECARBOXYLASE"/>
    <property type="match status" value="1"/>
</dbReference>
<dbReference type="InterPro" id="IPR023375">
    <property type="entry name" value="ADC_dom_sf"/>
</dbReference>
<dbReference type="SUPFAM" id="SSF160104">
    <property type="entry name" value="Acetoacetate decarboxylase-like"/>
    <property type="match status" value="1"/>
</dbReference>
<accession>A0A316VE61</accession>
<name>A0A316VE61_9BASI</name>
<reference evidence="1 2" key="1">
    <citation type="journal article" date="2018" name="Mol. Biol. Evol.">
        <title>Broad Genomic Sampling Reveals a Smut Pathogenic Ancestry of the Fungal Clade Ustilaginomycotina.</title>
        <authorList>
            <person name="Kijpornyongpan T."/>
            <person name="Mondo S.J."/>
            <person name="Barry K."/>
            <person name="Sandor L."/>
            <person name="Lee J."/>
            <person name="Lipzen A."/>
            <person name="Pangilinan J."/>
            <person name="LaButti K."/>
            <person name="Hainaut M."/>
            <person name="Henrissat B."/>
            <person name="Grigoriev I.V."/>
            <person name="Spatafora J.W."/>
            <person name="Aime M.C."/>
        </authorList>
    </citation>
    <scope>NUCLEOTIDE SEQUENCE [LARGE SCALE GENOMIC DNA]</scope>
    <source>
        <strain evidence="1 2">MCA 3882</strain>
    </source>
</reference>
<evidence type="ECO:0000313" key="1">
    <source>
        <dbReference type="EMBL" id="PWN34563.1"/>
    </source>
</evidence>
<dbReference type="EMBL" id="KZ819603">
    <property type="protein sequence ID" value="PWN34563.1"/>
    <property type="molecule type" value="Genomic_DNA"/>
</dbReference>
<dbReference type="PANTHER" id="PTHR40518">
    <property type="entry name" value="ACETOACETATE DECARBOXYLASE"/>
    <property type="match status" value="1"/>
</dbReference>
<dbReference type="STRING" id="1280837.A0A316VE61"/>
<dbReference type="RefSeq" id="XP_025354865.1">
    <property type="nucleotide sequence ID" value="XM_025502176.1"/>
</dbReference>
<proteinExistence type="predicted"/>
<dbReference type="Gene3D" id="2.40.400.10">
    <property type="entry name" value="Acetoacetate decarboxylase-like"/>
    <property type="match status" value="1"/>
</dbReference>
<evidence type="ECO:0000313" key="2">
    <source>
        <dbReference type="Proteomes" id="UP000245771"/>
    </source>
</evidence>